<dbReference type="Proteomes" id="UP000053328">
    <property type="component" value="Unassembled WGS sequence"/>
</dbReference>
<dbReference type="RefSeq" id="XP_016234066.1">
    <property type="nucleotide sequence ID" value="XM_016380964.1"/>
</dbReference>
<comment type="subcellular location">
    <subcellularLocation>
        <location evidence="1">Membrane</location>
        <topology evidence="1">Multi-pass membrane protein</topology>
    </subcellularLocation>
</comment>
<reference evidence="13 14" key="1">
    <citation type="submission" date="2015-01" db="EMBL/GenBank/DDBJ databases">
        <title>The Genome Sequence of Exophiala spinifera CBS89968.</title>
        <authorList>
            <consortium name="The Broad Institute Genomics Platform"/>
            <person name="Cuomo C."/>
            <person name="de Hoog S."/>
            <person name="Gorbushina A."/>
            <person name="Stielow B."/>
            <person name="Teixiera M."/>
            <person name="Abouelleil A."/>
            <person name="Chapman S.B."/>
            <person name="Priest M."/>
            <person name="Young S.K."/>
            <person name="Wortman J."/>
            <person name="Nusbaum C."/>
            <person name="Birren B."/>
        </authorList>
    </citation>
    <scope>NUCLEOTIDE SEQUENCE [LARGE SCALE GENOMIC DNA]</scope>
    <source>
        <strain evidence="13 14">CBS 89968</strain>
    </source>
</reference>
<feature type="domain" description="Cation/H+ exchanger transmembrane" evidence="12">
    <location>
        <begin position="35"/>
        <end position="384"/>
    </location>
</feature>
<dbReference type="GO" id="GO:1902600">
    <property type="term" value="P:proton transmembrane transport"/>
    <property type="evidence" value="ECO:0007669"/>
    <property type="project" value="InterPro"/>
</dbReference>
<feature type="transmembrane region" description="Helical" evidence="11">
    <location>
        <begin position="193"/>
        <end position="218"/>
    </location>
</feature>
<dbReference type="EMBL" id="KN847496">
    <property type="protein sequence ID" value="KIW13850.1"/>
    <property type="molecule type" value="Genomic_DNA"/>
</dbReference>
<feature type="region of interest" description="Disordered" evidence="10">
    <location>
        <begin position="424"/>
        <end position="466"/>
    </location>
</feature>
<dbReference type="Gene3D" id="1.20.1530.20">
    <property type="match status" value="3"/>
</dbReference>
<accession>A0A0D2B568</accession>
<dbReference type="VEuPathDB" id="FungiDB:PV08_06630"/>
<evidence type="ECO:0000256" key="11">
    <source>
        <dbReference type="SAM" id="Phobius"/>
    </source>
</evidence>
<feature type="transmembrane region" description="Helical" evidence="11">
    <location>
        <begin position="69"/>
        <end position="86"/>
    </location>
</feature>
<evidence type="ECO:0000256" key="7">
    <source>
        <dbReference type="ARBA" id="ARBA00023065"/>
    </source>
</evidence>
<feature type="transmembrane region" description="Helical" evidence="11">
    <location>
        <begin position="131"/>
        <end position="149"/>
    </location>
</feature>
<dbReference type="HOGENOM" id="CLU_024407_1_0_1"/>
<feature type="transmembrane region" description="Helical" evidence="11">
    <location>
        <begin position="39"/>
        <end position="57"/>
    </location>
</feature>
<dbReference type="GeneID" id="27333713"/>
<evidence type="ECO:0000313" key="13">
    <source>
        <dbReference type="EMBL" id="KIW13850.1"/>
    </source>
</evidence>
<dbReference type="InterPro" id="IPR006153">
    <property type="entry name" value="Cation/H_exchanger_TM"/>
</dbReference>
<dbReference type="PANTHER" id="PTHR43562:SF3">
    <property type="entry name" value="SODIUM ION_PROTON EXCHANGER (EUROFUNG)"/>
    <property type="match status" value="1"/>
</dbReference>
<evidence type="ECO:0000313" key="14">
    <source>
        <dbReference type="Proteomes" id="UP000053328"/>
    </source>
</evidence>
<feature type="transmembrane region" description="Helical" evidence="11">
    <location>
        <begin position="98"/>
        <end position="119"/>
    </location>
</feature>
<feature type="transmembrane region" description="Helical" evidence="11">
    <location>
        <begin position="509"/>
        <end position="533"/>
    </location>
</feature>
<evidence type="ECO:0000256" key="8">
    <source>
        <dbReference type="ARBA" id="ARBA00023136"/>
    </source>
</evidence>
<proteinExistence type="predicted"/>
<dbReference type="GO" id="GO:0006814">
    <property type="term" value="P:sodium ion transport"/>
    <property type="evidence" value="ECO:0007669"/>
    <property type="project" value="UniProtKB-KW"/>
</dbReference>
<evidence type="ECO:0000256" key="1">
    <source>
        <dbReference type="ARBA" id="ARBA00004141"/>
    </source>
</evidence>
<dbReference type="GO" id="GO:0015297">
    <property type="term" value="F:antiporter activity"/>
    <property type="evidence" value="ECO:0007669"/>
    <property type="project" value="UniProtKB-KW"/>
</dbReference>
<dbReference type="Pfam" id="PF00999">
    <property type="entry name" value="Na_H_Exchanger"/>
    <property type="match status" value="1"/>
</dbReference>
<keyword evidence="4 11" id="KW-0812">Transmembrane</keyword>
<evidence type="ECO:0000256" key="9">
    <source>
        <dbReference type="ARBA" id="ARBA00023201"/>
    </source>
</evidence>
<feature type="transmembrane region" description="Helical" evidence="11">
    <location>
        <begin position="239"/>
        <end position="261"/>
    </location>
</feature>
<organism evidence="13 14">
    <name type="scientific">Exophiala spinifera</name>
    <dbReference type="NCBI Taxonomy" id="91928"/>
    <lineage>
        <taxon>Eukaryota</taxon>
        <taxon>Fungi</taxon>
        <taxon>Dikarya</taxon>
        <taxon>Ascomycota</taxon>
        <taxon>Pezizomycotina</taxon>
        <taxon>Eurotiomycetes</taxon>
        <taxon>Chaetothyriomycetidae</taxon>
        <taxon>Chaetothyriales</taxon>
        <taxon>Herpotrichiellaceae</taxon>
        <taxon>Exophiala</taxon>
    </lineage>
</organism>
<keyword evidence="7" id="KW-0406">Ion transport</keyword>
<keyword evidence="2" id="KW-0813">Transport</keyword>
<dbReference type="InterPro" id="IPR038770">
    <property type="entry name" value="Na+/solute_symporter_sf"/>
</dbReference>
<keyword evidence="3" id="KW-0050">Antiport</keyword>
<evidence type="ECO:0000256" key="2">
    <source>
        <dbReference type="ARBA" id="ARBA00022448"/>
    </source>
</evidence>
<feature type="region of interest" description="Disordered" evidence="10">
    <location>
        <begin position="291"/>
        <end position="312"/>
    </location>
</feature>
<evidence type="ECO:0000256" key="4">
    <source>
        <dbReference type="ARBA" id="ARBA00022692"/>
    </source>
</evidence>
<gene>
    <name evidence="13" type="ORF">PV08_06630</name>
</gene>
<dbReference type="GO" id="GO:0016020">
    <property type="term" value="C:membrane"/>
    <property type="evidence" value="ECO:0007669"/>
    <property type="project" value="UniProtKB-SubCell"/>
</dbReference>
<keyword evidence="5 11" id="KW-1133">Transmembrane helix</keyword>
<feature type="transmembrane region" description="Helical" evidence="11">
    <location>
        <begin position="161"/>
        <end position="181"/>
    </location>
</feature>
<keyword evidence="14" id="KW-1185">Reference proteome</keyword>
<keyword evidence="8 11" id="KW-0472">Membrane</keyword>
<dbReference type="AlphaFoldDB" id="A0A0D2B568"/>
<keyword evidence="6" id="KW-0915">Sodium</keyword>
<evidence type="ECO:0000256" key="3">
    <source>
        <dbReference type="ARBA" id="ARBA00022449"/>
    </source>
</evidence>
<evidence type="ECO:0000259" key="12">
    <source>
        <dbReference type="Pfam" id="PF00999"/>
    </source>
</evidence>
<keyword evidence="9" id="KW-0739">Sodium transport</keyword>
<evidence type="ECO:0000256" key="10">
    <source>
        <dbReference type="SAM" id="MobiDB-lite"/>
    </source>
</evidence>
<protein>
    <recommendedName>
        <fullName evidence="12">Cation/H+ exchanger transmembrane domain-containing protein</fullName>
    </recommendedName>
</protein>
<name>A0A0D2B568_9EURO</name>
<feature type="transmembrane region" description="Helical" evidence="11">
    <location>
        <begin position="16"/>
        <end position="32"/>
    </location>
</feature>
<sequence>MAAAGGAALPYHEPDIVTILILVSFILLLNLTDYIFDKILYCGLLAQLFLGIGWGTPGANWVGREFEHVAVNLGYLGLLLIVYEGGLMTSFKALKENILLSIGVAITGIALPISASYILLPLVGATPLQAFAAGAALCSTSLGTTFTVMKASGLITTKMGIVLTSAAMLDDVVGLVMVQVISNLGASSASFSAITVVRPVCVSIGFVGAVPLAAYFIIRPFTIWLNRKRTTTPTSYINRVLTWQATALLIHTAILVGLIAATSYAGTSNLFAAYLAGASISWWDTTLEHPTSHAPSGDDSTNHGGRSPSVSCAPSSTSGLEIFEHFFLQPLQRILKPLFFASIGFSVPISRMFTGGVIWRGFVYSIFMFVSKFTCGFWLMRLPGLASSVLKSMRRSNTEKKPPGGNNIGTGAAVAAGSSVVSDAQRPSSDAVPVPKSSVIAEKKQSTRQQSNQGRPRTRPTVTSTSKPISLYPGCIVGCAMVARGEIGFLISALAESNGIFGNEPDGPMFLVVTWAIMICTIIGPLIVGALVARVKKMESRAAGGPGRKDVLGEWGVS</sequence>
<dbReference type="OrthoDB" id="1288932at2759"/>
<feature type="transmembrane region" description="Helical" evidence="11">
    <location>
        <begin position="361"/>
        <end position="380"/>
    </location>
</feature>
<evidence type="ECO:0000256" key="5">
    <source>
        <dbReference type="ARBA" id="ARBA00022989"/>
    </source>
</evidence>
<dbReference type="PANTHER" id="PTHR43562">
    <property type="entry name" value="NAPA-TYPE SODIUM/HYDROGEN ANTIPORTER"/>
    <property type="match status" value="1"/>
</dbReference>
<evidence type="ECO:0000256" key="6">
    <source>
        <dbReference type="ARBA" id="ARBA00023053"/>
    </source>
</evidence>